<protein>
    <submittedName>
        <fullName evidence="2">Type III secretion system effector protein</fullName>
    </submittedName>
</protein>
<dbReference type="AlphaFoldDB" id="A0A2N3RFI6"/>
<evidence type="ECO:0000313" key="2">
    <source>
        <dbReference type="EMBL" id="PKV11268.1"/>
    </source>
</evidence>
<evidence type="ECO:0000313" key="4">
    <source>
        <dbReference type="Proteomes" id="UP000233720"/>
    </source>
</evidence>
<feature type="compositionally biased region" description="Low complexity" evidence="1">
    <location>
        <begin position="60"/>
        <end position="71"/>
    </location>
</feature>
<reference evidence="4 5" key="1">
    <citation type="submission" date="2017-11" db="EMBL/GenBank/DDBJ databases">
        <title>Xanthomonas prunicola sp. nov., a novel pathogen that affects nectarine (Prunus persica var. nectarine) trees.</title>
        <authorList>
            <person name="Lopez M."/>
            <person name="Lopez-Soriano P."/>
            <person name="Garita-Cambronero J."/>
            <person name="Beltran C."/>
            <person name="Taghouti G."/>
            <person name="Portier P."/>
            <person name="Cubero J."/>
            <person name="Fischer-Le Saux M."/>
            <person name="Marco-Noales E."/>
        </authorList>
    </citation>
    <scope>NUCLEOTIDE SEQUENCE [LARGE SCALE GENOMIC DNA]</scope>
    <source>
        <strain evidence="2 4">CFBP8353</strain>
        <strain evidence="3 5">CFBP8354</strain>
    </source>
</reference>
<proteinExistence type="predicted"/>
<feature type="region of interest" description="Disordered" evidence="1">
    <location>
        <begin position="692"/>
        <end position="718"/>
    </location>
</feature>
<sequence length="718" mass="75944">MKPAASANPLSRIVSASSTNIHEIEEASPDTSPRLSDAQPDGALTMLSRRPSKRGKETADATAHASHTASHLDPVGLEISQPVVPLHPAGGSLVRLKEQLAADNSRAVEPQLAAELINKVRPMKLPDTSGVQERAATHADLLSRIRETDAMDWYKAQGLSEVDVSHLRRAALWSGMANPSGSFLNNAMQYIASPWINYATRQPWAGAGFGFATAAIAAPMNAAQQSAVVSLCESIREHGGHVIVPDKKQINDKHWLPDLAKALESHIAAFGECCDRFRNLKNAADQSPSATPTAELTDAAHQLLQAETRLHQAQHDFVMTQGAHDRQWKGNRWQAVPRILRSPLSGMLGLLSKTGAMRAMSPTAQTVGALLMTAAQHVAAGFDEQAKQDYNNKLNLLYADVLTEAGKSKLARGEPVTAQEIDQNKLRKLIQSPTQALVKRVINGLASMEKVLKAEVQASPSPQGAADADDLDLESGHGAGPAKALKLLSQDLQALREGKLDELDQNGVAAAVLLSAEKSVVSDQLISDIAKKYTSREFSAQTAQRLGQMFHLVVLGSAASSVIGKASSAAQGGTRNVPTAQTLAISALSGTMAAVGALNQHTAISVKNNRREGDTDIGLKQQVLRGVMGGAQEALSQRRAAKASRAINALLQGNDVEQLLDRAKALAQPPGATSSAAQAAPSLTLSQAVEQLRPGGASTSQSHEVIVQIGEDPAPQPA</sequence>
<organism evidence="2 4">
    <name type="scientific">Xanthomonas prunicola</name>
    <dbReference type="NCBI Taxonomy" id="2053930"/>
    <lineage>
        <taxon>Bacteria</taxon>
        <taxon>Pseudomonadati</taxon>
        <taxon>Pseudomonadota</taxon>
        <taxon>Gammaproteobacteria</taxon>
        <taxon>Lysobacterales</taxon>
        <taxon>Lysobacteraceae</taxon>
        <taxon>Xanthomonas</taxon>
    </lineage>
</organism>
<comment type="caution">
    <text evidence="2">The sequence shown here is derived from an EMBL/GenBank/DDBJ whole genome shotgun (WGS) entry which is preliminary data.</text>
</comment>
<feature type="region of interest" description="Disordered" evidence="1">
    <location>
        <begin position="457"/>
        <end position="477"/>
    </location>
</feature>
<evidence type="ECO:0000313" key="5">
    <source>
        <dbReference type="Proteomes" id="UP000233748"/>
    </source>
</evidence>
<dbReference type="EMBL" id="PHKV01000008">
    <property type="protein sequence ID" value="PKV11268.1"/>
    <property type="molecule type" value="Genomic_DNA"/>
</dbReference>
<keyword evidence="5" id="KW-1185">Reference proteome</keyword>
<evidence type="ECO:0000313" key="3">
    <source>
        <dbReference type="EMBL" id="PKV15477.1"/>
    </source>
</evidence>
<feature type="region of interest" description="Disordered" evidence="1">
    <location>
        <begin position="1"/>
        <end position="73"/>
    </location>
</feature>
<name>A0A2N3RFI6_9XANT</name>
<dbReference type="RefSeq" id="WP_101364540.1">
    <property type="nucleotide sequence ID" value="NZ_PHKV01000008.1"/>
</dbReference>
<dbReference type="Proteomes" id="UP000233748">
    <property type="component" value="Unassembled WGS sequence"/>
</dbReference>
<gene>
    <name evidence="2" type="ORF">XpruCFBP8353_18600</name>
    <name evidence="3" type="ORF">XpruCFBP8354_18990</name>
</gene>
<dbReference type="EMBL" id="PHKW01000008">
    <property type="protein sequence ID" value="PKV15477.1"/>
    <property type="molecule type" value="Genomic_DNA"/>
</dbReference>
<dbReference type="OrthoDB" id="6005188at2"/>
<dbReference type="Proteomes" id="UP000233720">
    <property type="component" value="Unassembled WGS sequence"/>
</dbReference>
<accession>A0A2N3RFI6</accession>
<evidence type="ECO:0000256" key="1">
    <source>
        <dbReference type="SAM" id="MobiDB-lite"/>
    </source>
</evidence>
<dbReference type="NCBIfam" id="NF041352">
    <property type="entry name" value="XopN"/>
    <property type="match status" value="1"/>
</dbReference>